<dbReference type="SUPFAM" id="SSF56300">
    <property type="entry name" value="Metallo-dependent phosphatases"/>
    <property type="match status" value="1"/>
</dbReference>
<comment type="caution">
    <text evidence="2">The sequence shown here is derived from an EMBL/GenBank/DDBJ whole genome shotgun (WGS) entry which is preliminary data.</text>
</comment>
<dbReference type="InterPro" id="IPR004843">
    <property type="entry name" value="Calcineurin-like_PHP"/>
</dbReference>
<reference evidence="2 3" key="1">
    <citation type="submission" date="2018-08" db="EMBL/GenBank/DDBJ databases">
        <title>Henriciella mobilis sp. nov., isolated from seawater.</title>
        <authorList>
            <person name="Cheng H."/>
            <person name="Wu Y.-H."/>
            <person name="Xu X.-W."/>
            <person name="Guo L.-L."/>
        </authorList>
    </citation>
    <scope>NUCLEOTIDE SEQUENCE [LARGE SCALE GENOMIC DNA]</scope>
    <source>
        <strain evidence="2 3">JN25</strain>
    </source>
</reference>
<dbReference type="Gene3D" id="3.60.21.10">
    <property type="match status" value="1"/>
</dbReference>
<dbReference type="PANTHER" id="PTHR39323">
    <property type="entry name" value="BLR1149 PROTEIN"/>
    <property type="match status" value="1"/>
</dbReference>
<dbReference type="EC" id="3.1.-.-" evidence="2"/>
<keyword evidence="2" id="KW-0255">Endonuclease</keyword>
<gene>
    <name evidence="2" type="primary">pdeM</name>
    <name evidence="2" type="ORF">D1223_11940</name>
</gene>
<evidence type="ECO:0000259" key="1">
    <source>
        <dbReference type="Pfam" id="PF00149"/>
    </source>
</evidence>
<dbReference type="Proteomes" id="UP000266385">
    <property type="component" value="Unassembled WGS sequence"/>
</dbReference>
<accession>A0A399REX5</accession>
<keyword evidence="2" id="KW-0436">Ligase</keyword>
<keyword evidence="3" id="KW-1185">Reference proteome</keyword>
<keyword evidence="2" id="KW-0378">Hydrolase</keyword>
<dbReference type="GO" id="GO:0016874">
    <property type="term" value="F:ligase activity"/>
    <property type="evidence" value="ECO:0007669"/>
    <property type="project" value="UniProtKB-KW"/>
</dbReference>
<evidence type="ECO:0000313" key="3">
    <source>
        <dbReference type="Proteomes" id="UP000266385"/>
    </source>
</evidence>
<dbReference type="OrthoDB" id="9795838at2"/>
<dbReference type="PANTHER" id="PTHR39323:SF1">
    <property type="entry name" value="BLR1149 PROTEIN"/>
    <property type="match status" value="1"/>
</dbReference>
<dbReference type="AlphaFoldDB" id="A0A399REX5"/>
<dbReference type="InterPro" id="IPR029052">
    <property type="entry name" value="Metallo-depent_PP-like"/>
</dbReference>
<dbReference type="InterPro" id="IPR024173">
    <property type="entry name" value="Pesterase_MJ0037-like"/>
</dbReference>
<dbReference type="Pfam" id="PF00149">
    <property type="entry name" value="Metallophos"/>
    <property type="match status" value="1"/>
</dbReference>
<protein>
    <submittedName>
        <fullName evidence="2">Ligase-associated DNA damage response endonuclease PdeM</fullName>
        <ecNumber evidence="2">3.1.-.-</ecNumber>
    </submittedName>
</protein>
<keyword evidence="2" id="KW-0540">Nuclease</keyword>
<organism evidence="2 3">
    <name type="scientific">Henriciella mobilis</name>
    <dbReference type="NCBI Taxonomy" id="2305467"/>
    <lineage>
        <taxon>Bacteria</taxon>
        <taxon>Pseudomonadati</taxon>
        <taxon>Pseudomonadota</taxon>
        <taxon>Alphaproteobacteria</taxon>
        <taxon>Hyphomonadales</taxon>
        <taxon>Hyphomonadaceae</taxon>
        <taxon>Henriciella</taxon>
    </lineage>
</organism>
<dbReference type="PIRSF" id="PIRSF000887">
    <property type="entry name" value="Pesterase_MJ0037"/>
    <property type="match status" value="1"/>
</dbReference>
<dbReference type="GO" id="GO:0004519">
    <property type="term" value="F:endonuclease activity"/>
    <property type="evidence" value="ECO:0007669"/>
    <property type="project" value="UniProtKB-KW"/>
</dbReference>
<sequence length="236" mass="25665">MSLKATARSSDTFLCVAGEMFLPVAQGALWWPGQRMLVVSDLHLEKGSNFASRGQLLPPYDTQATLTAVESLVDVFNPETVVSLGDSFHDPQAEFRLGAEAVSRIRRLTSRVEWFWVEGNHDPEPPAHLGGIGANKLERGNIVFRHEPTGAPGEIAGHLHPVARIGGRGRALRRKCFVTDGASLVLPSLGAFTGGLNVLDAAIATLFRDGAMVFATNGTRVHHIERKRLRPDRFGL</sequence>
<proteinExistence type="predicted"/>
<dbReference type="InterPro" id="IPR026336">
    <property type="entry name" value="PdeM-like"/>
</dbReference>
<evidence type="ECO:0000313" key="2">
    <source>
        <dbReference type="EMBL" id="RIJ28119.1"/>
    </source>
</evidence>
<feature type="domain" description="Calcineurin-like phosphoesterase" evidence="1">
    <location>
        <begin position="35"/>
        <end position="152"/>
    </location>
</feature>
<name>A0A399REX5_9PROT</name>
<dbReference type="GO" id="GO:0016787">
    <property type="term" value="F:hydrolase activity"/>
    <property type="evidence" value="ECO:0007669"/>
    <property type="project" value="UniProtKB-KW"/>
</dbReference>
<dbReference type="NCBIfam" id="TIGR04123">
    <property type="entry name" value="P_estr_lig_assc"/>
    <property type="match status" value="1"/>
</dbReference>
<dbReference type="EMBL" id="QWFX01000013">
    <property type="protein sequence ID" value="RIJ28119.1"/>
    <property type="molecule type" value="Genomic_DNA"/>
</dbReference>